<feature type="region of interest" description="Alpha C-terminal domain (alpha-CTD)" evidence="11">
    <location>
        <begin position="246"/>
        <end position="341"/>
    </location>
</feature>
<dbReference type="Pfam" id="PF03118">
    <property type="entry name" value="RNA_pol_A_CTD"/>
    <property type="match status" value="1"/>
</dbReference>
<dbReference type="Pfam" id="PF01193">
    <property type="entry name" value="RNA_pol_L"/>
    <property type="match status" value="1"/>
</dbReference>
<dbReference type="Gene3D" id="2.170.120.12">
    <property type="entry name" value="DNA-directed RNA polymerase, insert domain"/>
    <property type="match status" value="1"/>
</dbReference>
<evidence type="ECO:0000256" key="1">
    <source>
        <dbReference type="ARBA" id="ARBA00007123"/>
    </source>
</evidence>
<dbReference type="Pfam" id="PF01000">
    <property type="entry name" value="RNA_pol_A_bac"/>
    <property type="match status" value="1"/>
</dbReference>
<dbReference type="SMART" id="SM00662">
    <property type="entry name" value="RPOLD"/>
    <property type="match status" value="1"/>
</dbReference>
<evidence type="ECO:0000256" key="9">
    <source>
        <dbReference type="ARBA" id="ARBA00033070"/>
    </source>
</evidence>
<dbReference type="EC" id="2.7.7.6" evidence="2 11"/>
<feature type="domain" description="DNA-directed RNA polymerase RpoA/D/Rpb3-type" evidence="13">
    <location>
        <begin position="18"/>
        <end position="224"/>
    </location>
</feature>
<dbReference type="GO" id="GO:0003899">
    <property type="term" value="F:DNA-directed RNA polymerase activity"/>
    <property type="evidence" value="ECO:0007669"/>
    <property type="project" value="UniProtKB-UniRule"/>
</dbReference>
<keyword evidence="15" id="KW-1185">Reference proteome</keyword>
<evidence type="ECO:0000259" key="13">
    <source>
        <dbReference type="SMART" id="SM00662"/>
    </source>
</evidence>
<dbReference type="Gene3D" id="3.30.1360.10">
    <property type="entry name" value="RNA polymerase, RBP11-like subunit"/>
    <property type="match status" value="1"/>
</dbReference>
<evidence type="ECO:0000256" key="2">
    <source>
        <dbReference type="ARBA" id="ARBA00012418"/>
    </source>
</evidence>
<evidence type="ECO:0000256" key="7">
    <source>
        <dbReference type="ARBA" id="ARBA00023163"/>
    </source>
</evidence>
<comment type="catalytic activity">
    <reaction evidence="10 11">
        <text>RNA(n) + a ribonucleoside 5'-triphosphate = RNA(n+1) + diphosphate</text>
        <dbReference type="Rhea" id="RHEA:21248"/>
        <dbReference type="Rhea" id="RHEA-COMP:14527"/>
        <dbReference type="Rhea" id="RHEA-COMP:17342"/>
        <dbReference type="ChEBI" id="CHEBI:33019"/>
        <dbReference type="ChEBI" id="CHEBI:61557"/>
        <dbReference type="ChEBI" id="CHEBI:140395"/>
        <dbReference type="EC" id="2.7.7.6"/>
    </reaction>
</comment>
<dbReference type="SUPFAM" id="SSF55257">
    <property type="entry name" value="RBP11-like subunits of RNA polymerase"/>
    <property type="match status" value="1"/>
</dbReference>
<feature type="region of interest" description="Alpha N-terminal domain (alpha-NTD)" evidence="11">
    <location>
        <begin position="1"/>
        <end position="233"/>
    </location>
</feature>
<gene>
    <name evidence="11 14" type="primary">rpoA</name>
    <name evidence="14" type="ORF">Dform_00220</name>
</gene>
<dbReference type="EMBL" id="CP018258">
    <property type="protein sequence ID" value="APV43583.1"/>
    <property type="molecule type" value="Genomic_DNA"/>
</dbReference>
<dbReference type="SUPFAM" id="SSF56553">
    <property type="entry name" value="Insert subdomain of RNA polymerase alpha subunit"/>
    <property type="match status" value="1"/>
</dbReference>
<dbReference type="Proteomes" id="UP000185934">
    <property type="component" value="Chromosome"/>
</dbReference>
<comment type="domain">
    <text evidence="11">The N-terminal domain is essential for RNAP assembly and basal transcription, whereas the C-terminal domain is involved in interaction with transcriptional regulators and with upstream promoter elements.</text>
</comment>
<comment type="subunit">
    <text evidence="11">Homodimer. The RNAP catalytic core consists of 2 alpha, 1 beta, 1 beta' and 1 omega subunit. When a sigma factor is associated with the core the holoenzyme is formed, which can initiate transcription.</text>
</comment>
<name>A0A1P8F542_9CHLR</name>
<feature type="compositionally biased region" description="Basic residues" evidence="12">
    <location>
        <begin position="331"/>
        <end position="341"/>
    </location>
</feature>
<dbReference type="HAMAP" id="MF_00059">
    <property type="entry name" value="RNApol_bact_RpoA"/>
    <property type="match status" value="1"/>
</dbReference>
<dbReference type="NCBIfam" id="NF003519">
    <property type="entry name" value="PRK05182.2-5"/>
    <property type="match status" value="1"/>
</dbReference>
<evidence type="ECO:0000256" key="6">
    <source>
        <dbReference type="ARBA" id="ARBA00022695"/>
    </source>
</evidence>
<feature type="region of interest" description="Disordered" evidence="12">
    <location>
        <begin position="307"/>
        <end position="341"/>
    </location>
</feature>
<proteinExistence type="inferred from homology"/>
<dbReference type="NCBIfam" id="TIGR02027">
    <property type="entry name" value="rpoA"/>
    <property type="match status" value="1"/>
</dbReference>
<dbReference type="RefSeq" id="WP_076003383.1">
    <property type="nucleotide sequence ID" value="NZ_CP018258.1"/>
</dbReference>
<dbReference type="GO" id="GO:0006351">
    <property type="term" value="P:DNA-templated transcription"/>
    <property type="evidence" value="ECO:0007669"/>
    <property type="project" value="UniProtKB-UniRule"/>
</dbReference>
<keyword evidence="5 11" id="KW-0808">Transferase</keyword>
<dbReference type="NCBIfam" id="NF003513">
    <property type="entry name" value="PRK05182.1-2"/>
    <property type="match status" value="1"/>
</dbReference>
<evidence type="ECO:0000313" key="14">
    <source>
        <dbReference type="EMBL" id="APV43583.1"/>
    </source>
</evidence>
<evidence type="ECO:0000256" key="11">
    <source>
        <dbReference type="HAMAP-Rule" id="MF_00059"/>
    </source>
</evidence>
<keyword evidence="7 11" id="KW-0804">Transcription</keyword>
<evidence type="ECO:0000256" key="10">
    <source>
        <dbReference type="ARBA" id="ARBA00048552"/>
    </source>
</evidence>
<dbReference type="GO" id="GO:0046983">
    <property type="term" value="F:protein dimerization activity"/>
    <property type="evidence" value="ECO:0007669"/>
    <property type="project" value="InterPro"/>
</dbReference>
<evidence type="ECO:0000256" key="12">
    <source>
        <dbReference type="SAM" id="MobiDB-lite"/>
    </source>
</evidence>
<dbReference type="OrthoDB" id="9805706at2"/>
<evidence type="ECO:0000256" key="4">
    <source>
        <dbReference type="ARBA" id="ARBA00022478"/>
    </source>
</evidence>
<evidence type="ECO:0000256" key="5">
    <source>
        <dbReference type="ARBA" id="ARBA00022679"/>
    </source>
</evidence>
<reference evidence="15" key="1">
    <citation type="submission" date="2016-11" db="EMBL/GenBank/DDBJ databases">
        <title>Dehalogenimonas formicexedens sp. nov., a chlorinated alkane respiring bacterium isolated from contaminated groundwater.</title>
        <authorList>
            <person name="Key T.A."/>
            <person name="Bowman K.S."/>
            <person name="Lee I."/>
            <person name="Chun J."/>
            <person name="Albuquerque L."/>
            <person name="da Costa M.S."/>
            <person name="Rainey F.A."/>
            <person name="Moe W.M."/>
        </authorList>
    </citation>
    <scope>NUCLEOTIDE SEQUENCE [LARGE SCALE GENOMIC DNA]</scope>
    <source>
        <strain evidence="15">NSZ-14</strain>
    </source>
</reference>
<dbReference type="InterPro" id="IPR011773">
    <property type="entry name" value="DNA-dir_RpoA"/>
</dbReference>
<dbReference type="SUPFAM" id="SSF47789">
    <property type="entry name" value="C-terminal domain of RNA polymerase alpha subunit"/>
    <property type="match status" value="1"/>
</dbReference>
<evidence type="ECO:0000256" key="8">
    <source>
        <dbReference type="ARBA" id="ARBA00032524"/>
    </source>
</evidence>
<dbReference type="InterPro" id="IPR036643">
    <property type="entry name" value="RNApol_insert_sf"/>
</dbReference>
<keyword evidence="6 11" id="KW-0548">Nucleotidyltransferase</keyword>
<comment type="similarity">
    <text evidence="1 11">Belongs to the RNA polymerase alpha chain family.</text>
</comment>
<dbReference type="GO" id="GO:0000428">
    <property type="term" value="C:DNA-directed RNA polymerase complex"/>
    <property type="evidence" value="ECO:0007669"/>
    <property type="project" value="UniProtKB-KW"/>
</dbReference>
<dbReference type="AlphaFoldDB" id="A0A1P8F542"/>
<accession>A0A1P8F542</accession>
<feature type="compositionally biased region" description="Acidic residues" evidence="12">
    <location>
        <begin position="315"/>
        <end position="327"/>
    </location>
</feature>
<evidence type="ECO:0000256" key="3">
    <source>
        <dbReference type="ARBA" id="ARBA00015972"/>
    </source>
</evidence>
<dbReference type="CDD" id="cd06928">
    <property type="entry name" value="RNAP_alpha_NTD"/>
    <property type="match status" value="1"/>
</dbReference>
<dbReference type="GO" id="GO:0005737">
    <property type="term" value="C:cytoplasm"/>
    <property type="evidence" value="ECO:0007669"/>
    <property type="project" value="UniProtKB-ARBA"/>
</dbReference>
<sequence>MSDIAQPVIETKEARSDYAHFVAEPLDKGFGTTLGNALRRILLSSLPGAAVTQVRIEGVQHEFSPLPKAKEDTMDFLLNLKGLRLKSLANRPGRLILDVKGKKRVTAADIEPSSDFEVANPDLYLLTLDDKDAHLYMEMDVELGRGYILADSKENPTIGTIPQDAIFSPVEKVNYTTEPVHMGQETGYERLHLHVWTDGTISPSQALSESAAILLKQFQPFTSVGGAPVIVHEKRIEKLAIPEEKFNMPIEQLDLSVRSLNCLRHAGITTVGEVMTRGIDELMGLRNFGLKSLNELEERLQVFGLSLNQPGDACPPEEEPVAAEEEEEKKPKRKRSQAAAE</sequence>
<dbReference type="FunFam" id="2.170.120.12:FF:000001">
    <property type="entry name" value="DNA-directed RNA polymerase subunit alpha"/>
    <property type="match status" value="1"/>
</dbReference>
<dbReference type="STRING" id="1839801.Dform_00220"/>
<protein>
    <recommendedName>
        <fullName evidence="3 11">DNA-directed RNA polymerase subunit alpha</fullName>
        <shortName evidence="11">RNAP subunit alpha</shortName>
        <ecNumber evidence="2 11">2.7.7.6</ecNumber>
    </recommendedName>
    <alternativeName>
        <fullName evidence="9 11">RNA polymerase subunit alpha</fullName>
    </alternativeName>
    <alternativeName>
        <fullName evidence="8 11">Transcriptase subunit alpha</fullName>
    </alternativeName>
</protein>
<keyword evidence="4 11" id="KW-0240">DNA-directed RNA polymerase</keyword>
<organism evidence="14 15">
    <name type="scientific">Dehalogenimonas formicexedens</name>
    <dbReference type="NCBI Taxonomy" id="1839801"/>
    <lineage>
        <taxon>Bacteria</taxon>
        <taxon>Bacillati</taxon>
        <taxon>Chloroflexota</taxon>
        <taxon>Dehalococcoidia</taxon>
        <taxon>Dehalococcoidales</taxon>
        <taxon>Dehalococcoidaceae</taxon>
        <taxon>Dehalogenimonas</taxon>
    </lineage>
</organism>
<evidence type="ECO:0000313" key="15">
    <source>
        <dbReference type="Proteomes" id="UP000185934"/>
    </source>
</evidence>
<dbReference type="InterPro" id="IPR011260">
    <property type="entry name" value="RNAP_asu_C"/>
</dbReference>
<comment type="function">
    <text evidence="11">DNA-dependent RNA polymerase catalyzes the transcription of DNA into RNA using the four ribonucleoside triphosphates as substrates.</text>
</comment>
<dbReference type="KEGG" id="dfo:Dform_00220"/>
<dbReference type="InterPro" id="IPR011263">
    <property type="entry name" value="DNA-dir_RNA_pol_RpoA/D/Rpb3"/>
</dbReference>
<dbReference type="GO" id="GO:0003677">
    <property type="term" value="F:DNA binding"/>
    <property type="evidence" value="ECO:0007669"/>
    <property type="project" value="UniProtKB-UniRule"/>
</dbReference>
<dbReference type="InterPro" id="IPR036603">
    <property type="entry name" value="RBP11-like"/>
</dbReference>
<dbReference type="InterPro" id="IPR011262">
    <property type="entry name" value="DNA-dir_RNA_pol_insert"/>
</dbReference>
<dbReference type="Gene3D" id="1.10.150.20">
    <property type="entry name" value="5' to 3' exonuclease, C-terminal subdomain"/>
    <property type="match status" value="1"/>
</dbReference>